<comment type="caution">
    <text evidence="1">The sequence shown here is derived from an EMBL/GenBank/DDBJ whole genome shotgun (WGS) entry which is preliminary data.</text>
</comment>
<reference evidence="1" key="2">
    <citation type="submission" date="2020-09" db="EMBL/GenBank/DDBJ databases">
        <authorList>
            <person name="Sun Q."/>
            <person name="Ohkuma M."/>
        </authorList>
    </citation>
    <scope>NUCLEOTIDE SEQUENCE</scope>
    <source>
        <strain evidence="1">JCM 4369</strain>
    </source>
</reference>
<sequence length="97" mass="10001">MTDTLEDVLDRAREGIDRSEALGEAQVAVLEAALSLVRAGRPPVAQAPSERAALLREALASVRAATVATGIAVTRAHRSPVAAQLPGLLPGKAATRI</sequence>
<protein>
    <submittedName>
        <fullName evidence="1">Uncharacterized protein</fullName>
    </submittedName>
</protein>
<evidence type="ECO:0000313" key="1">
    <source>
        <dbReference type="EMBL" id="GGU87921.1"/>
    </source>
</evidence>
<proteinExistence type="predicted"/>
<dbReference type="AlphaFoldDB" id="A0A918I8C5"/>
<accession>A0A918I8C5</accession>
<dbReference type="EMBL" id="BMTD01000003">
    <property type="protein sequence ID" value="GGU87921.1"/>
    <property type="molecule type" value="Genomic_DNA"/>
</dbReference>
<dbReference type="RefSeq" id="WP_191872868.1">
    <property type="nucleotide sequence ID" value="NZ_BMTD01000003.1"/>
</dbReference>
<name>A0A918I8C5_9ACTN</name>
<reference evidence="1" key="1">
    <citation type="journal article" date="2014" name="Int. J. Syst. Evol. Microbiol.">
        <title>Complete genome sequence of Corynebacterium casei LMG S-19264T (=DSM 44701T), isolated from a smear-ripened cheese.</title>
        <authorList>
            <consortium name="US DOE Joint Genome Institute (JGI-PGF)"/>
            <person name="Walter F."/>
            <person name="Albersmeier A."/>
            <person name="Kalinowski J."/>
            <person name="Ruckert C."/>
        </authorList>
    </citation>
    <scope>NUCLEOTIDE SEQUENCE</scope>
    <source>
        <strain evidence="1">JCM 4369</strain>
    </source>
</reference>
<keyword evidence="2" id="KW-1185">Reference proteome</keyword>
<evidence type="ECO:0000313" key="2">
    <source>
        <dbReference type="Proteomes" id="UP000618795"/>
    </source>
</evidence>
<gene>
    <name evidence="1" type="ORF">GCM10010260_21920</name>
</gene>
<organism evidence="1 2">
    <name type="scientific">Streptomyces filipinensis</name>
    <dbReference type="NCBI Taxonomy" id="66887"/>
    <lineage>
        <taxon>Bacteria</taxon>
        <taxon>Bacillati</taxon>
        <taxon>Actinomycetota</taxon>
        <taxon>Actinomycetes</taxon>
        <taxon>Kitasatosporales</taxon>
        <taxon>Streptomycetaceae</taxon>
        <taxon>Streptomyces</taxon>
    </lineage>
</organism>
<dbReference type="Proteomes" id="UP000618795">
    <property type="component" value="Unassembled WGS sequence"/>
</dbReference>